<feature type="domain" description="DNA-binding protein H-NS-like C-terminal" evidence="6">
    <location>
        <begin position="71"/>
        <end position="114"/>
    </location>
</feature>
<protein>
    <submittedName>
        <fullName evidence="9">HNS domain-containing protein</fullName>
    </submittedName>
</protein>
<keyword evidence="8" id="KW-1185">Reference proteome</keyword>
<name>A0A0R3Q5V4_9BILA</name>
<dbReference type="WBParaSite" id="BTMF_0000169901-mRNA-1">
    <property type="protein sequence ID" value="BTMF_0000169901-mRNA-1"/>
    <property type="gene ID" value="BTMF_0000169901"/>
</dbReference>
<evidence type="ECO:0000256" key="3">
    <source>
        <dbReference type="ARBA" id="ARBA00023125"/>
    </source>
</evidence>
<evidence type="ECO:0000313" key="8">
    <source>
        <dbReference type="Proteomes" id="UP000280834"/>
    </source>
</evidence>
<dbReference type="AlphaFoldDB" id="A0A0R3Q5V4"/>
<dbReference type="EMBL" id="UZAG01000689">
    <property type="protein sequence ID" value="VDO09277.1"/>
    <property type="molecule type" value="Genomic_DNA"/>
</dbReference>
<evidence type="ECO:0000313" key="7">
    <source>
        <dbReference type="EMBL" id="VDO09277.1"/>
    </source>
</evidence>
<dbReference type="PANTHER" id="PTHR38097">
    <property type="match status" value="1"/>
</dbReference>
<dbReference type="GO" id="GO:0003677">
    <property type="term" value="F:DNA binding"/>
    <property type="evidence" value="ECO:0007669"/>
    <property type="project" value="UniProtKB-KW"/>
</dbReference>
<dbReference type="PANTHER" id="PTHR38097:SF2">
    <property type="entry name" value="DNA-BINDING PROTEIN STPA"/>
    <property type="match status" value="1"/>
</dbReference>
<keyword evidence="2" id="KW-0963">Cytoplasm</keyword>
<dbReference type="Pfam" id="PF00816">
    <property type="entry name" value="Histone_HNS"/>
    <property type="match status" value="1"/>
</dbReference>
<dbReference type="Proteomes" id="UP000280834">
    <property type="component" value="Unassembled WGS sequence"/>
</dbReference>
<evidence type="ECO:0000256" key="4">
    <source>
        <dbReference type="SAM" id="Coils"/>
    </source>
</evidence>
<reference evidence="7 8" key="2">
    <citation type="submission" date="2018-11" db="EMBL/GenBank/DDBJ databases">
        <authorList>
            <consortium name="Pathogen Informatics"/>
        </authorList>
    </citation>
    <scope>NUCLEOTIDE SEQUENCE [LARGE SCALE GENOMIC DNA]</scope>
</reference>
<sequence>MAKKTFLEVQKQIQQLQKQAEQLRRQEADEVLARIKEAIAVYGFTAAELGVAGAIGRGVRRTAVTKPAKQDGRKASAAPKYRDQNGNVWSGRGPRPAWFKAALEAGTSADALLAK</sequence>
<evidence type="ECO:0000256" key="1">
    <source>
        <dbReference type="ARBA" id="ARBA00004496"/>
    </source>
</evidence>
<organism evidence="9">
    <name type="scientific">Brugia timori</name>
    <dbReference type="NCBI Taxonomy" id="42155"/>
    <lineage>
        <taxon>Eukaryota</taxon>
        <taxon>Metazoa</taxon>
        <taxon>Ecdysozoa</taxon>
        <taxon>Nematoda</taxon>
        <taxon>Chromadorea</taxon>
        <taxon>Rhabditida</taxon>
        <taxon>Spirurina</taxon>
        <taxon>Spiruromorpha</taxon>
        <taxon>Filarioidea</taxon>
        <taxon>Onchocercidae</taxon>
        <taxon>Brugia</taxon>
    </lineage>
</organism>
<evidence type="ECO:0000256" key="2">
    <source>
        <dbReference type="ARBA" id="ARBA00022490"/>
    </source>
</evidence>
<evidence type="ECO:0000313" key="9">
    <source>
        <dbReference type="WBParaSite" id="BTMF_0000169901-mRNA-1"/>
    </source>
</evidence>
<dbReference type="GO" id="GO:0005737">
    <property type="term" value="C:cytoplasm"/>
    <property type="evidence" value="ECO:0007669"/>
    <property type="project" value="UniProtKB-SubCell"/>
</dbReference>
<comment type="subcellular location">
    <subcellularLocation>
        <location evidence="1">Cytoplasm</location>
    </subcellularLocation>
</comment>
<dbReference type="SMART" id="SM00528">
    <property type="entry name" value="HNS"/>
    <property type="match status" value="1"/>
</dbReference>
<feature type="coiled-coil region" evidence="4">
    <location>
        <begin position="6"/>
        <end position="33"/>
    </location>
</feature>
<keyword evidence="3" id="KW-0238">DNA-binding</keyword>
<reference evidence="9" key="1">
    <citation type="submission" date="2017-02" db="UniProtKB">
        <authorList>
            <consortium name="WormBaseParasite"/>
        </authorList>
    </citation>
    <scope>IDENTIFICATION</scope>
</reference>
<dbReference type="Gene3D" id="4.10.430.10">
    <property type="entry name" value="Histone-like protein H-NS, C-terminal domain"/>
    <property type="match status" value="1"/>
</dbReference>
<accession>A0A0R3Q5V4</accession>
<evidence type="ECO:0000256" key="5">
    <source>
        <dbReference type="SAM" id="MobiDB-lite"/>
    </source>
</evidence>
<gene>
    <name evidence="7" type="ORF">BTMF_LOCUS1036</name>
</gene>
<feature type="region of interest" description="Disordered" evidence="5">
    <location>
        <begin position="63"/>
        <end position="94"/>
    </location>
</feature>
<keyword evidence="4" id="KW-0175">Coiled coil</keyword>
<evidence type="ECO:0000259" key="6">
    <source>
        <dbReference type="SMART" id="SM00528"/>
    </source>
</evidence>
<dbReference type="InterPro" id="IPR037150">
    <property type="entry name" value="H-NS_C_dom_sf"/>
</dbReference>
<proteinExistence type="predicted"/>
<dbReference type="InterPro" id="IPR027444">
    <property type="entry name" value="H-NS_C_dom"/>
</dbReference>
<dbReference type="SUPFAM" id="SSF81273">
    <property type="entry name" value="H-NS histone-like proteins"/>
    <property type="match status" value="1"/>
</dbReference>